<organism evidence="3 4">
    <name type="scientific">Aaosphaeria arxii CBS 175.79</name>
    <dbReference type="NCBI Taxonomy" id="1450172"/>
    <lineage>
        <taxon>Eukaryota</taxon>
        <taxon>Fungi</taxon>
        <taxon>Dikarya</taxon>
        <taxon>Ascomycota</taxon>
        <taxon>Pezizomycotina</taxon>
        <taxon>Dothideomycetes</taxon>
        <taxon>Pleosporomycetidae</taxon>
        <taxon>Pleosporales</taxon>
        <taxon>Pleosporales incertae sedis</taxon>
        <taxon>Aaosphaeria</taxon>
    </lineage>
</organism>
<proteinExistence type="predicted"/>
<dbReference type="EMBL" id="ML978068">
    <property type="protein sequence ID" value="KAF2017504.1"/>
    <property type="molecule type" value="Genomic_DNA"/>
</dbReference>
<keyword evidence="4" id="KW-1185">Reference proteome</keyword>
<dbReference type="Pfam" id="PF08240">
    <property type="entry name" value="ADH_N"/>
    <property type="match status" value="1"/>
</dbReference>
<dbReference type="SMART" id="SM00829">
    <property type="entry name" value="PKS_ER"/>
    <property type="match status" value="1"/>
</dbReference>
<evidence type="ECO:0000313" key="4">
    <source>
        <dbReference type="Proteomes" id="UP000799778"/>
    </source>
</evidence>
<feature type="domain" description="Enoyl reductase (ER)" evidence="2">
    <location>
        <begin position="26"/>
        <end position="353"/>
    </location>
</feature>
<protein>
    <submittedName>
        <fullName evidence="3">NAD(P)-binding protein</fullName>
    </submittedName>
</protein>
<dbReference type="Pfam" id="PF00107">
    <property type="entry name" value="ADH_zinc_N"/>
    <property type="match status" value="1"/>
</dbReference>
<feature type="region of interest" description="Disordered" evidence="1">
    <location>
        <begin position="16"/>
        <end position="36"/>
    </location>
</feature>
<evidence type="ECO:0000259" key="2">
    <source>
        <dbReference type="SMART" id="SM00829"/>
    </source>
</evidence>
<dbReference type="Gene3D" id="3.40.50.720">
    <property type="entry name" value="NAD(P)-binding Rossmann-like Domain"/>
    <property type="match status" value="1"/>
</dbReference>
<dbReference type="OrthoDB" id="3509362at2759"/>
<sequence>MAYPSTYSAWRRSGLKGSKESPLTISRSDNEELPSTLGPNDVIIRIHAVSLNYREIAMLNGTYPVDIQDKGIPCSDAAAEVVATGSAVSRFSFGDRVSPNTSIGKTYEGGNDGHGVGVGTNSPGVLREYAVFNEEHLVKLPKHMSWEEASTLACAGVTAWNSLNGLRNVPQGAYALLQGTGGVSMFSLILCLSAGIRPIITSSSDEKIAAIKKLSPEIQGLNYKSVADQGAEIKRLTNGRGVHFVVNNTGPASLMEDISFLCERGGTVSLVGFLAGFDADWAPGRIMALMHKMATLKGIAMGTRDDFEEMNRYLEEKKVHVDSLLNDEPFAFANAKNAYEHLESGNFHGKVIIRI</sequence>
<gene>
    <name evidence="3" type="ORF">BU24DRAFT_388826</name>
</gene>
<dbReference type="SUPFAM" id="SSF50129">
    <property type="entry name" value="GroES-like"/>
    <property type="match status" value="1"/>
</dbReference>
<dbReference type="InterPro" id="IPR013154">
    <property type="entry name" value="ADH-like_N"/>
</dbReference>
<dbReference type="InterPro" id="IPR036291">
    <property type="entry name" value="NAD(P)-bd_dom_sf"/>
</dbReference>
<dbReference type="GeneID" id="54282417"/>
<evidence type="ECO:0000256" key="1">
    <source>
        <dbReference type="SAM" id="MobiDB-lite"/>
    </source>
</evidence>
<dbReference type="InterPro" id="IPR020843">
    <property type="entry name" value="ER"/>
</dbReference>
<dbReference type="Gene3D" id="3.90.180.10">
    <property type="entry name" value="Medium-chain alcohol dehydrogenases, catalytic domain"/>
    <property type="match status" value="1"/>
</dbReference>
<dbReference type="Proteomes" id="UP000799778">
    <property type="component" value="Unassembled WGS sequence"/>
</dbReference>
<dbReference type="InterPro" id="IPR011032">
    <property type="entry name" value="GroES-like_sf"/>
</dbReference>
<dbReference type="AlphaFoldDB" id="A0A6A5XYZ5"/>
<dbReference type="GO" id="GO:0016491">
    <property type="term" value="F:oxidoreductase activity"/>
    <property type="evidence" value="ECO:0007669"/>
    <property type="project" value="InterPro"/>
</dbReference>
<dbReference type="PANTHER" id="PTHR45033">
    <property type="match status" value="1"/>
</dbReference>
<name>A0A6A5XYZ5_9PLEO</name>
<dbReference type="SUPFAM" id="SSF51735">
    <property type="entry name" value="NAD(P)-binding Rossmann-fold domains"/>
    <property type="match status" value="1"/>
</dbReference>
<dbReference type="InterPro" id="IPR013149">
    <property type="entry name" value="ADH-like_C"/>
</dbReference>
<dbReference type="InterPro" id="IPR052711">
    <property type="entry name" value="Zinc_ADH-like"/>
</dbReference>
<dbReference type="PANTHER" id="PTHR45033:SF1">
    <property type="entry name" value="OXIDOREDUCTASE (EUROFUNG)"/>
    <property type="match status" value="1"/>
</dbReference>
<dbReference type="RefSeq" id="XP_033385843.1">
    <property type="nucleotide sequence ID" value="XM_033525020.1"/>
</dbReference>
<reference evidence="3" key="1">
    <citation type="journal article" date="2020" name="Stud. Mycol.">
        <title>101 Dothideomycetes genomes: a test case for predicting lifestyles and emergence of pathogens.</title>
        <authorList>
            <person name="Haridas S."/>
            <person name="Albert R."/>
            <person name="Binder M."/>
            <person name="Bloem J."/>
            <person name="Labutti K."/>
            <person name="Salamov A."/>
            <person name="Andreopoulos B."/>
            <person name="Baker S."/>
            <person name="Barry K."/>
            <person name="Bills G."/>
            <person name="Bluhm B."/>
            <person name="Cannon C."/>
            <person name="Castanera R."/>
            <person name="Culley D."/>
            <person name="Daum C."/>
            <person name="Ezra D."/>
            <person name="Gonzalez J."/>
            <person name="Henrissat B."/>
            <person name="Kuo A."/>
            <person name="Liang C."/>
            <person name="Lipzen A."/>
            <person name="Lutzoni F."/>
            <person name="Magnuson J."/>
            <person name="Mondo S."/>
            <person name="Nolan M."/>
            <person name="Ohm R."/>
            <person name="Pangilinan J."/>
            <person name="Park H.-J."/>
            <person name="Ramirez L."/>
            <person name="Alfaro M."/>
            <person name="Sun H."/>
            <person name="Tritt A."/>
            <person name="Yoshinaga Y."/>
            <person name="Zwiers L.-H."/>
            <person name="Turgeon B."/>
            <person name="Goodwin S."/>
            <person name="Spatafora J."/>
            <person name="Crous P."/>
            <person name="Grigoriev I."/>
        </authorList>
    </citation>
    <scope>NUCLEOTIDE SEQUENCE</scope>
    <source>
        <strain evidence="3">CBS 175.79</strain>
    </source>
</reference>
<evidence type="ECO:0000313" key="3">
    <source>
        <dbReference type="EMBL" id="KAF2017504.1"/>
    </source>
</evidence>
<dbReference type="CDD" id="cd08276">
    <property type="entry name" value="MDR7"/>
    <property type="match status" value="1"/>
</dbReference>
<accession>A0A6A5XYZ5</accession>